<dbReference type="PANTHER" id="PTHR32387">
    <property type="entry name" value="WU:FJ29H11"/>
    <property type="match status" value="1"/>
</dbReference>
<evidence type="ECO:0000256" key="5">
    <source>
        <dbReference type="SAM" id="MobiDB-lite"/>
    </source>
</evidence>
<feature type="compositionally biased region" description="Polar residues" evidence="5">
    <location>
        <begin position="423"/>
        <end position="443"/>
    </location>
</feature>
<dbReference type="SUPFAM" id="SSF69645">
    <property type="entry name" value="Arp2/3 complex subunits"/>
    <property type="match status" value="1"/>
</dbReference>
<dbReference type="OrthoDB" id="1262810at2759"/>
<dbReference type="InterPro" id="IPR052957">
    <property type="entry name" value="Auxin_embryo_med"/>
</dbReference>
<dbReference type="Gene3D" id="3.30.1460.20">
    <property type="match status" value="1"/>
</dbReference>
<dbReference type="PANTHER" id="PTHR32387:SF0">
    <property type="entry name" value="PROTEIN NO VEIN"/>
    <property type="match status" value="1"/>
</dbReference>
<dbReference type="Gene3D" id="3.30.565.10">
    <property type="entry name" value="Histidine kinase-like ATPase, C-terminal domain"/>
    <property type="match status" value="1"/>
</dbReference>
<feature type="domain" description="Sacsin/Nov" evidence="6">
    <location>
        <begin position="1164"/>
        <end position="1262"/>
    </location>
</feature>
<dbReference type="Proteomes" id="UP000325577">
    <property type="component" value="Linkage Group LG0"/>
</dbReference>
<keyword evidence="2" id="KW-0963">Cytoplasm</keyword>
<evidence type="ECO:0000313" key="7">
    <source>
        <dbReference type="EMBL" id="KAA8548393.1"/>
    </source>
</evidence>
<evidence type="ECO:0000313" key="8">
    <source>
        <dbReference type="Proteomes" id="UP000325577"/>
    </source>
</evidence>
<dbReference type="SUPFAM" id="SSF55874">
    <property type="entry name" value="ATPase domain of HSP90 chaperone/DNA topoisomerase II/histidine kinase"/>
    <property type="match status" value="1"/>
</dbReference>
<organism evidence="7 8">
    <name type="scientific">Nyssa sinensis</name>
    <dbReference type="NCBI Taxonomy" id="561372"/>
    <lineage>
        <taxon>Eukaryota</taxon>
        <taxon>Viridiplantae</taxon>
        <taxon>Streptophyta</taxon>
        <taxon>Embryophyta</taxon>
        <taxon>Tracheophyta</taxon>
        <taxon>Spermatophyta</taxon>
        <taxon>Magnoliopsida</taxon>
        <taxon>eudicotyledons</taxon>
        <taxon>Gunneridae</taxon>
        <taxon>Pentapetalae</taxon>
        <taxon>asterids</taxon>
        <taxon>Cornales</taxon>
        <taxon>Nyssaceae</taxon>
        <taxon>Nyssa</taxon>
    </lineage>
</organism>
<evidence type="ECO:0000259" key="6">
    <source>
        <dbReference type="Pfam" id="PF25794"/>
    </source>
</evidence>
<dbReference type="GO" id="GO:0048364">
    <property type="term" value="P:root development"/>
    <property type="evidence" value="ECO:0007669"/>
    <property type="project" value="TreeGrafter"/>
</dbReference>
<gene>
    <name evidence="7" type="ORF">F0562_000077</name>
</gene>
<evidence type="ECO:0000256" key="3">
    <source>
        <dbReference type="ARBA" id="ARBA00023203"/>
    </source>
</evidence>
<dbReference type="InterPro" id="IPR034666">
    <property type="entry name" value="ARPC2/4"/>
</dbReference>
<dbReference type="GO" id="GO:0009793">
    <property type="term" value="P:embryo development ending in seed dormancy"/>
    <property type="evidence" value="ECO:0007669"/>
    <property type="project" value="TreeGrafter"/>
</dbReference>
<protein>
    <recommendedName>
        <fullName evidence="6">Sacsin/Nov domain-containing protein</fullName>
    </recommendedName>
</protein>
<evidence type="ECO:0000256" key="4">
    <source>
        <dbReference type="ARBA" id="ARBA00023212"/>
    </source>
</evidence>
<dbReference type="Pfam" id="PF05856">
    <property type="entry name" value="ARPC4"/>
    <property type="match status" value="1"/>
</dbReference>
<keyword evidence="3" id="KW-0009">Actin-binding</keyword>
<dbReference type="Pfam" id="PF25794">
    <property type="entry name" value="SACS"/>
    <property type="match status" value="1"/>
</dbReference>
<comment type="subcellular location">
    <subcellularLocation>
        <location evidence="1">Cytoplasm</location>
        <location evidence="1">Cytoskeleton</location>
    </subcellularLocation>
</comment>
<feature type="region of interest" description="Disordered" evidence="5">
    <location>
        <begin position="457"/>
        <end position="502"/>
    </location>
</feature>
<dbReference type="GO" id="GO:0034314">
    <property type="term" value="P:Arp2/3 complex-mediated actin nucleation"/>
    <property type="evidence" value="ECO:0007669"/>
    <property type="project" value="InterPro"/>
</dbReference>
<feature type="compositionally biased region" description="Acidic residues" evidence="5">
    <location>
        <begin position="403"/>
        <end position="417"/>
    </location>
</feature>
<dbReference type="InterPro" id="IPR008384">
    <property type="entry name" value="ARPC4"/>
</dbReference>
<dbReference type="GO" id="GO:0005634">
    <property type="term" value="C:nucleus"/>
    <property type="evidence" value="ECO:0007669"/>
    <property type="project" value="TreeGrafter"/>
</dbReference>
<dbReference type="GO" id="GO:0030041">
    <property type="term" value="P:actin filament polymerization"/>
    <property type="evidence" value="ECO:0007669"/>
    <property type="project" value="InterPro"/>
</dbReference>
<dbReference type="GO" id="GO:0003779">
    <property type="term" value="F:actin binding"/>
    <property type="evidence" value="ECO:0007669"/>
    <property type="project" value="UniProtKB-KW"/>
</dbReference>
<proteinExistence type="predicted"/>
<reference evidence="7 8" key="1">
    <citation type="submission" date="2019-09" db="EMBL/GenBank/DDBJ databases">
        <title>A chromosome-level genome assembly of the Chinese tupelo Nyssa sinensis.</title>
        <authorList>
            <person name="Yang X."/>
            <person name="Kang M."/>
            <person name="Yang Y."/>
            <person name="Xiong H."/>
            <person name="Wang M."/>
            <person name="Zhang Z."/>
            <person name="Wang Z."/>
            <person name="Wu H."/>
            <person name="Ma T."/>
            <person name="Liu J."/>
            <person name="Xi Z."/>
        </authorList>
    </citation>
    <scope>NUCLEOTIDE SEQUENCE [LARGE SCALE GENOMIC DNA]</scope>
    <source>
        <strain evidence="7">J267</strain>
        <tissue evidence="7">Leaf</tissue>
    </source>
</reference>
<accession>A0A5J5BYW6</accession>
<name>A0A5J5BYW6_9ASTE</name>
<dbReference type="NCBIfam" id="NF047352">
    <property type="entry name" value="P_loop_sacsin"/>
    <property type="match status" value="1"/>
</dbReference>
<evidence type="ECO:0000256" key="2">
    <source>
        <dbReference type="ARBA" id="ARBA00022490"/>
    </source>
</evidence>
<sequence>MVLICRNEAEKCLIETSINSLRISLKVKQADELENILTKKFLRFLSMRAEAFQVPVLEKNNGYLYGIRRDIDISFLITNYHCEEMQKHKLIDFIVQFMEDIDKEINELKLSCEHKREACCYRVSKAIHMILKKQLPNHVYHSQPTRPNEALERIDGAVLKAHHDLLTAGESVSSWKVSQSALLILQSDSWDSLGFQMQQVPSLHRLIVTEGKINAFIHCFVGVRRITSLYDLEVAICKSEGIERFEELELGPLVRHPLVVHYFSMCSDMTEAFKITSEEIISFLFDFMDVHKGKEIKAEELLDFIAKKRSITGREKLSVRIQSLGMHITHIRQARRSENATLKECLNGLKQKTVRKTKKRPLLTSHKKKLDDRFSAISQRIKSFSSVHGDFGGKHIRFISSSSEDDDSDDYEHEDKDDEKNAPSHSRFSSQNTNSCDQVSSCPYPSATEEMARLGLKGETDGNYSPAIGTLRYNDSNKPSKKKRKSEHVSFNVPEPHKLPKRDKVEPHLLDNNELEEFSNENEADLSLANDAIRMFITTWKEACREHNVAAVFERMLLFYKTTARQRKRMKLMFSAYPCIGLLNIAVTSIKSGLWDSMYDTFQAFSQHGVVNTFSEKCAGNESIEVEPSEKNKCAGNESIEVEPSEKNAVIITENVLKCKQSVTVEDIIKEICAYFVPHHDIPNNVESSLEKKINILRKLCKCEFWLTQQFSVKEFESLGYGEFLMFLEKHASLLPNALQKCLMGDPCGKSPLEVCMLQHQLAALLSQASSSLWENENISKQKISVLLMRQFPSVCFRLVESCSTKDFLGYYSLAHNEKDLSKIAEVGTDIGHKAGIIGSVTTKDALEVLLRAPMLSDLDSWSHWDLTFSPSLGPLVGWLLNGVNTKELLCLVTKDGKVVRIDHSATVDSFLEASLQGSPYQSAVELLSLFSLYGGERQVPLSLLKCHARQAFEVSYEKFYGNGSYLPVEFRHFAADVLLSGLRSVFKDAPSAILNECKKTEDRLIVHEVGLSLGIVEWIDDYHVFCSSMATDLALSSGALNIKAVSSELTTCSVNMQDALDKFHPELEVTVSSRGRPGKMKIVPEFVSWLIIWRFLVTDFGFGNDHVQILSELDNSAAALVIESIRREEFGLDPSLSDLESNILKKQHARLGRALYCLSQELYSQDSHFLLELVQNADDNVYQENVEPTLTFILQEAGIIVLNNEQGFSAHNIRALCDVGNSTKKGSTAGYIGKKGIGFKSVFRVTDAPEIHSNGFHVKFDIKIGRRFCHEQHYFYVFRSPSIFIAFSSPPPMY</sequence>
<dbReference type="GO" id="GO:0005885">
    <property type="term" value="C:Arp2/3 protein complex"/>
    <property type="evidence" value="ECO:0007669"/>
    <property type="project" value="InterPro"/>
</dbReference>
<dbReference type="InterPro" id="IPR058210">
    <property type="entry name" value="SACS/Nov_dom"/>
</dbReference>
<dbReference type="EMBL" id="CM018031">
    <property type="protein sequence ID" value="KAA8548393.1"/>
    <property type="molecule type" value="Genomic_DNA"/>
</dbReference>
<evidence type="ECO:0000256" key="1">
    <source>
        <dbReference type="ARBA" id="ARBA00004245"/>
    </source>
</evidence>
<dbReference type="GO" id="GO:0010305">
    <property type="term" value="P:leaf vascular tissue pattern formation"/>
    <property type="evidence" value="ECO:0007669"/>
    <property type="project" value="TreeGrafter"/>
</dbReference>
<keyword evidence="4" id="KW-0206">Cytoskeleton</keyword>
<dbReference type="InterPro" id="IPR036890">
    <property type="entry name" value="HATPase_C_sf"/>
</dbReference>
<feature type="region of interest" description="Disordered" evidence="5">
    <location>
        <begin position="398"/>
        <end position="444"/>
    </location>
</feature>
<keyword evidence="8" id="KW-1185">Reference proteome</keyword>